<dbReference type="AlphaFoldDB" id="A0A7W5XXM6"/>
<evidence type="ECO:0000313" key="2">
    <source>
        <dbReference type="EMBL" id="MBB3702533.1"/>
    </source>
</evidence>
<reference evidence="2 3" key="1">
    <citation type="submission" date="2020-08" db="EMBL/GenBank/DDBJ databases">
        <title>Genomic Encyclopedia of Type Strains, Phase IV (KMG-IV): sequencing the most valuable type-strain genomes for metagenomic binning, comparative biology and taxonomic classification.</title>
        <authorList>
            <person name="Goeker M."/>
        </authorList>
    </citation>
    <scope>NUCLEOTIDE SEQUENCE [LARGE SCALE GENOMIC DNA]</scope>
    <source>
        <strain evidence="2 3">DSM 22548</strain>
    </source>
</reference>
<dbReference type="EMBL" id="JACICA010000003">
    <property type="protein sequence ID" value="MBB3702533.1"/>
    <property type="molecule type" value="Genomic_DNA"/>
</dbReference>
<gene>
    <name evidence="2" type="ORF">FHS60_000991</name>
</gene>
<name>A0A7W5XXM6_9BACT</name>
<sequence>MKLAEYCTQRLQVTKNIHLLCVYSFSIFHLSKDKEYLFDAISYSEKIMRELYLVGDKDNGFEFGELFEFLYPLCKQYNKANTLVNIVNEAINKTKPCFHFCILAILNNFVETYNKDKKSAFNIKKDFDQECLTKLCLKDYESETDSTIQERLLDFALNFSKHISNRILRKKVCELKGDYLMSHLLPYDDGNIIIPHYNNSKLVNAIGLYKEAKNEEKRKNATLQYEASKSELRYIKFSHSITKEEYEKRIAAMQEIIASLSKGEHFHIFLALCGLGIDWFCLSADRLNQAVQNQIKEFIYTQLTHAVKSDSYNNKRQCTHEEIILHQLFDFQYRQYAFYIFTQVLAITMKNNTFSFDTLKEDLCRIGFNSFVIHKGHNEERIQTTPFDMVEDGLHEFLIQHQKFVTGEKTDWRFCISFLSTQFEGIMRLIVNDLGEPIVKVKDGNTEFVTLEVLLKTKALKSIFTKEDLLLFSQTYTKAGYNIRNDVAHGLLLPQEYTATKALLVFVSILRLAKGIFNYVHNQQGDNIQDVF</sequence>
<feature type="domain" description="DUF4209" evidence="1">
    <location>
        <begin position="447"/>
        <end position="505"/>
    </location>
</feature>
<dbReference type="Pfam" id="PF13910">
    <property type="entry name" value="DUF4209"/>
    <property type="match status" value="1"/>
</dbReference>
<comment type="caution">
    <text evidence="2">The sequence shown here is derived from an EMBL/GenBank/DDBJ whole genome shotgun (WGS) entry which is preliminary data.</text>
</comment>
<dbReference type="Proteomes" id="UP000541425">
    <property type="component" value="Unassembled WGS sequence"/>
</dbReference>
<dbReference type="InterPro" id="IPR025209">
    <property type="entry name" value="DUF4209"/>
</dbReference>
<protein>
    <recommendedName>
        <fullName evidence="1">DUF4209 domain-containing protein</fullName>
    </recommendedName>
</protein>
<accession>A0A7W5XXM6</accession>
<organism evidence="2 3">
    <name type="scientific">Alloprevotella rava</name>
    <dbReference type="NCBI Taxonomy" id="671218"/>
    <lineage>
        <taxon>Bacteria</taxon>
        <taxon>Pseudomonadati</taxon>
        <taxon>Bacteroidota</taxon>
        <taxon>Bacteroidia</taxon>
        <taxon>Bacteroidales</taxon>
        <taxon>Prevotellaceae</taxon>
        <taxon>Alloprevotella</taxon>
    </lineage>
</organism>
<proteinExistence type="predicted"/>
<evidence type="ECO:0000313" key="3">
    <source>
        <dbReference type="Proteomes" id="UP000541425"/>
    </source>
</evidence>
<dbReference type="RefSeq" id="WP_183695671.1">
    <property type="nucleotide sequence ID" value="NZ_JACICA010000003.1"/>
</dbReference>
<evidence type="ECO:0000259" key="1">
    <source>
        <dbReference type="Pfam" id="PF13910"/>
    </source>
</evidence>